<proteinExistence type="predicted"/>
<dbReference type="RefSeq" id="WP_150211659.1">
    <property type="nucleotide sequence ID" value="NZ_CP029190.1"/>
</dbReference>
<dbReference type="EMBL" id="CP029190">
    <property type="protein sequence ID" value="QES51912.1"/>
    <property type="molecule type" value="Genomic_DNA"/>
</dbReference>
<dbReference type="Proteomes" id="UP000325211">
    <property type="component" value="Chromosome"/>
</dbReference>
<evidence type="ECO:0000259" key="1">
    <source>
        <dbReference type="Pfam" id="PF07836"/>
    </source>
</evidence>
<dbReference type="OrthoDB" id="9803573at2"/>
<reference evidence="2 3" key="1">
    <citation type="submission" date="2018-05" db="EMBL/GenBank/DDBJ databases">
        <title>Streptomyces venezuelae.</title>
        <authorList>
            <person name="Kim W."/>
            <person name="Lee N."/>
            <person name="Cho B.-K."/>
        </authorList>
    </citation>
    <scope>NUCLEOTIDE SEQUENCE [LARGE SCALE GENOMIC DNA]</scope>
    <source>
        <strain evidence="2 3">ATCC 21782</strain>
    </source>
</reference>
<evidence type="ECO:0000313" key="2">
    <source>
        <dbReference type="EMBL" id="QES51912.1"/>
    </source>
</evidence>
<protein>
    <recommendedName>
        <fullName evidence="1">DmpG-like communication domain-containing protein</fullName>
    </recommendedName>
</protein>
<dbReference type="InterPro" id="IPR012425">
    <property type="entry name" value="DmpG_comm"/>
</dbReference>
<dbReference type="SUPFAM" id="SSF89000">
    <property type="entry name" value="post-HMGL domain-like"/>
    <property type="match status" value="1"/>
</dbReference>
<feature type="domain" description="DmpG-like communication" evidence="1">
    <location>
        <begin position="5"/>
        <end position="33"/>
    </location>
</feature>
<name>A0A5P2D9R8_STRVZ</name>
<dbReference type="Gene3D" id="1.10.8.60">
    <property type="match status" value="1"/>
</dbReference>
<dbReference type="GO" id="GO:0016833">
    <property type="term" value="F:oxo-acid-lyase activity"/>
    <property type="evidence" value="ECO:0007669"/>
    <property type="project" value="InterPro"/>
</dbReference>
<organism evidence="2 3">
    <name type="scientific">Streptomyces venezuelae</name>
    <dbReference type="NCBI Taxonomy" id="54571"/>
    <lineage>
        <taxon>Bacteria</taxon>
        <taxon>Bacillati</taxon>
        <taxon>Actinomycetota</taxon>
        <taxon>Actinomycetes</taxon>
        <taxon>Kitasatosporales</taxon>
        <taxon>Streptomycetaceae</taxon>
        <taxon>Streptomyces</taxon>
    </lineage>
</organism>
<accession>A0A5P2D9R8</accession>
<sequence>MKRGSRDLFHELGRRRIIAGQEDAISEAARSLKAEEARR</sequence>
<gene>
    <name evidence="2" type="ORF">DEJ50_32795</name>
</gene>
<dbReference type="Pfam" id="PF07836">
    <property type="entry name" value="DmpG_comm"/>
    <property type="match status" value="1"/>
</dbReference>
<dbReference type="AlphaFoldDB" id="A0A5P2D9R8"/>
<evidence type="ECO:0000313" key="3">
    <source>
        <dbReference type="Proteomes" id="UP000325211"/>
    </source>
</evidence>